<dbReference type="EMBL" id="GBXM01029144">
    <property type="protein sequence ID" value="JAH79433.1"/>
    <property type="molecule type" value="Transcribed_RNA"/>
</dbReference>
<reference evidence="1" key="1">
    <citation type="submission" date="2014-11" db="EMBL/GenBank/DDBJ databases">
        <authorList>
            <person name="Amaro Gonzalez C."/>
        </authorList>
    </citation>
    <scope>NUCLEOTIDE SEQUENCE</scope>
</reference>
<reference evidence="1" key="2">
    <citation type="journal article" date="2015" name="Fish Shellfish Immunol.">
        <title>Early steps in the European eel (Anguilla anguilla)-Vibrio vulnificus interaction in the gills: Role of the RtxA13 toxin.</title>
        <authorList>
            <person name="Callol A."/>
            <person name="Pajuelo D."/>
            <person name="Ebbesson L."/>
            <person name="Teles M."/>
            <person name="MacKenzie S."/>
            <person name="Amaro C."/>
        </authorList>
    </citation>
    <scope>NUCLEOTIDE SEQUENCE</scope>
</reference>
<name>A0A0E9VQA6_ANGAN</name>
<protein>
    <submittedName>
        <fullName evidence="1">Uncharacterized protein</fullName>
    </submittedName>
</protein>
<evidence type="ECO:0000313" key="1">
    <source>
        <dbReference type="EMBL" id="JAH79433.1"/>
    </source>
</evidence>
<dbReference type="AlphaFoldDB" id="A0A0E9VQA6"/>
<proteinExistence type="predicted"/>
<sequence>MEHGLLNATWSTLNTCSAKHFPVLTINLKD</sequence>
<accession>A0A0E9VQA6</accession>
<organism evidence="1">
    <name type="scientific">Anguilla anguilla</name>
    <name type="common">European freshwater eel</name>
    <name type="synonym">Muraena anguilla</name>
    <dbReference type="NCBI Taxonomy" id="7936"/>
    <lineage>
        <taxon>Eukaryota</taxon>
        <taxon>Metazoa</taxon>
        <taxon>Chordata</taxon>
        <taxon>Craniata</taxon>
        <taxon>Vertebrata</taxon>
        <taxon>Euteleostomi</taxon>
        <taxon>Actinopterygii</taxon>
        <taxon>Neopterygii</taxon>
        <taxon>Teleostei</taxon>
        <taxon>Anguilliformes</taxon>
        <taxon>Anguillidae</taxon>
        <taxon>Anguilla</taxon>
    </lineage>
</organism>